<dbReference type="GO" id="GO:0016251">
    <property type="term" value="F:RNA polymerase II general transcription initiation factor activity"/>
    <property type="evidence" value="ECO:0007669"/>
    <property type="project" value="TreeGrafter"/>
</dbReference>
<dbReference type="Gene3D" id="2.130.10.10">
    <property type="entry name" value="YVTN repeat-like/Quinoprotein amine dehydrogenase"/>
    <property type="match status" value="1"/>
</dbReference>
<organism evidence="1">
    <name type="scientific">marine sediment metagenome</name>
    <dbReference type="NCBI Taxonomy" id="412755"/>
    <lineage>
        <taxon>unclassified sequences</taxon>
        <taxon>metagenomes</taxon>
        <taxon>ecological metagenomes</taxon>
    </lineage>
</organism>
<dbReference type="InterPro" id="IPR036322">
    <property type="entry name" value="WD40_repeat_dom_sf"/>
</dbReference>
<evidence type="ECO:0000313" key="1">
    <source>
        <dbReference type="EMBL" id="GAH52766.1"/>
    </source>
</evidence>
<dbReference type="SMART" id="SM00320">
    <property type="entry name" value="WD40"/>
    <property type="match status" value="4"/>
</dbReference>
<comment type="caution">
    <text evidence="1">The sequence shown here is derived from an EMBL/GenBank/DDBJ whole genome shotgun (WGS) entry which is preliminary data.</text>
</comment>
<dbReference type="InterPro" id="IPR001680">
    <property type="entry name" value="WD40_rpt"/>
</dbReference>
<dbReference type="PROSITE" id="PS50082">
    <property type="entry name" value="WD_REPEATS_2"/>
    <property type="match status" value="1"/>
</dbReference>
<accession>X1G4B8</accession>
<dbReference type="EMBL" id="BARU01019443">
    <property type="protein sequence ID" value="GAH52766.1"/>
    <property type="molecule type" value="Genomic_DNA"/>
</dbReference>
<dbReference type="Pfam" id="PF00400">
    <property type="entry name" value="WD40"/>
    <property type="match status" value="2"/>
</dbReference>
<dbReference type="AlphaFoldDB" id="X1G4B8"/>
<protein>
    <submittedName>
        <fullName evidence="1">Uncharacterized protein</fullName>
    </submittedName>
</protein>
<dbReference type="PANTHER" id="PTHR19879:SF1">
    <property type="entry name" value="CANNONBALL-RELATED"/>
    <property type="match status" value="1"/>
</dbReference>
<dbReference type="GO" id="GO:0006367">
    <property type="term" value="P:transcription initiation at RNA polymerase II promoter"/>
    <property type="evidence" value="ECO:0007669"/>
    <property type="project" value="TreeGrafter"/>
</dbReference>
<name>X1G4B8_9ZZZZ</name>
<reference evidence="1" key="1">
    <citation type="journal article" date="2014" name="Front. Microbiol.">
        <title>High frequency of phylogenetically diverse reductive dehalogenase-homologous genes in deep subseafloor sedimentary metagenomes.</title>
        <authorList>
            <person name="Kawai M."/>
            <person name="Futagami T."/>
            <person name="Toyoda A."/>
            <person name="Takaki Y."/>
            <person name="Nishi S."/>
            <person name="Hori S."/>
            <person name="Arai W."/>
            <person name="Tsubouchi T."/>
            <person name="Morono Y."/>
            <person name="Uchiyama I."/>
            <person name="Ito T."/>
            <person name="Fujiyama A."/>
            <person name="Inagaki F."/>
            <person name="Takami H."/>
        </authorList>
    </citation>
    <scope>NUCLEOTIDE SEQUENCE</scope>
    <source>
        <strain evidence="1">Expedition CK06-06</strain>
    </source>
</reference>
<feature type="non-terminal residue" evidence="1">
    <location>
        <position position="202"/>
    </location>
</feature>
<proteinExistence type="predicted"/>
<gene>
    <name evidence="1" type="ORF">S03H2_32014</name>
</gene>
<dbReference type="InterPro" id="IPR015943">
    <property type="entry name" value="WD40/YVTN_repeat-like_dom_sf"/>
</dbReference>
<dbReference type="SUPFAM" id="SSF50978">
    <property type="entry name" value="WD40 repeat-like"/>
    <property type="match status" value="1"/>
</dbReference>
<sequence length="202" mass="23620">MKKLIIVSLIFFIYFILISNCLAFFQKVYINKRTYNSCTAFSPDGRYAISADARYTYFWDIPEGSRAAKYGQKGAWDINFSSDSRYAFSIGQREEAQLWDVAKRRLIWEFNTGHKKQVHSSDLSENGRYAITSCRVRSDNTIRLWNLDSRTLIKTWSFHNGEDPTGVIFRPRVNQFLSTHEDGSLRLWDADNKKLVISFRLI</sequence>
<dbReference type="PANTHER" id="PTHR19879">
    <property type="entry name" value="TRANSCRIPTION INITIATION FACTOR TFIID"/>
    <property type="match status" value="1"/>
</dbReference>
<dbReference type="GO" id="GO:0005669">
    <property type="term" value="C:transcription factor TFIID complex"/>
    <property type="evidence" value="ECO:0007669"/>
    <property type="project" value="TreeGrafter"/>
</dbReference>